<dbReference type="EMBL" id="BMAO01009296">
    <property type="protein sequence ID" value="GFR29944.1"/>
    <property type="molecule type" value="Genomic_DNA"/>
</dbReference>
<name>A0A8X6IWW0_TRICU</name>
<accession>A0A8X6IWW0</accession>
<sequence>MHWGASVKKYFGENLENKYITKLLKSNYIFKWIKGLAENDKYPGVNLLGTSEKHLPLELPEACSANDLFILRGQFDARV</sequence>
<evidence type="ECO:0000313" key="2">
    <source>
        <dbReference type="Proteomes" id="UP000887116"/>
    </source>
</evidence>
<reference evidence="1" key="1">
    <citation type="submission" date="2020-07" db="EMBL/GenBank/DDBJ databases">
        <title>Multicomponent nature underlies the extraordinary mechanical properties of spider dragline silk.</title>
        <authorList>
            <person name="Kono N."/>
            <person name="Nakamura H."/>
            <person name="Mori M."/>
            <person name="Yoshida Y."/>
            <person name="Ohtoshi R."/>
            <person name="Malay A.D."/>
            <person name="Moran D.A.P."/>
            <person name="Tomita M."/>
            <person name="Numata K."/>
            <person name="Arakawa K."/>
        </authorList>
    </citation>
    <scope>NUCLEOTIDE SEQUENCE</scope>
</reference>
<organism evidence="1 2">
    <name type="scientific">Trichonephila clavata</name>
    <name type="common">Joro spider</name>
    <name type="synonym">Nephila clavata</name>
    <dbReference type="NCBI Taxonomy" id="2740835"/>
    <lineage>
        <taxon>Eukaryota</taxon>
        <taxon>Metazoa</taxon>
        <taxon>Ecdysozoa</taxon>
        <taxon>Arthropoda</taxon>
        <taxon>Chelicerata</taxon>
        <taxon>Arachnida</taxon>
        <taxon>Araneae</taxon>
        <taxon>Araneomorphae</taxon>
        <taxon>Entelegynae</taxon>
        <taxon>Araneoidea</taxon>
        <taxon>Nephilidae</taxon>
        <taxon>Trichonephila</taxon>
    </lineage>
</organism>
<evidence type="ECO:0000313" key="1">
    <source>
        <dbReference type="EMBL" id="GFR29944.1"/>
    </source>
</evidence>
<dbReference type="Proteomes" id="UP000887116">
    <property type="component" value="Unassembled WGS sequence"/>
</dbReference>
<comment type="caution">
    <text evidence="1">The sequence shown here is derived from an EMBL/GenBank/DDBJ whole genome shotgun (WGS) entry which is preliminary data.</text>
</comment>
<proteinExistence type="predicted"/>
<gene>
    <name evidence="1" type="ORF">TNCT_335261</name>
</gene>
<protein>
    <submittedName>
        <fullName evidence="1">Uncharacterized protein</fullName>
    </submittedName>
</protein>
<keyword evidence="2" id="KW-1185">Reference proteome</keyword>
<dbReference type="AlphaFoldDB" id="A0A8X6IWW0"/>